<dbReference type="GO" id="GO:0016787">
    <property type="term" value="F:hydrolase activity"/>
    <property type="evidence" value="ECO:0007669"/>
    <property type="project" value="UniProtKB-KW"/>
</dbReference>
<keyword evidence="5" id="KW-1185">Reference proteome</keyword>
<dbReference type="InterPro" id="IPR029058">
    <property type="entry name" value="AB_hydrolase_fold"/>
</dbReference>
<accession>A0ABT4MI05</accession>
<gene>
    <name evidence="4" type="ORF">O4220_12620</name>
</gene>
<dbReference type="RefSeq" id="WP_269604690.1">
    <property type="nucleotide sequence ID" value="NZ_JAPWIJ010000005.1"/>
</dbReference>
<name>A0ABT4MI05_9NOCA</name>
<keyword evidence="1 3" id="KW-0732">Signal</keyword>
<dbReference type="InterPro" id="IPR050955">
    <property type="entry name" value="Plant_Biomass_Hydrol_Est"/>
</dbReference>
<keyword evidence="2 4" id="KW-0378">Hydrolase</keyword>
<dbReference type="Pfam" id="PF10503">
    <property type="entry name" value="Esterase_PHB"/>
    <property type="match status" value="1"/>
</dbReference>
<dbReference type="PANTHER" id="PTHR43037">
    <property type="entry name" value="UNNAMED PRODUCT-RELATED"/>
    <property type="match status" value="1"/>
</dbReference>
<dbReference type="EMBL" id="JAPWIJ010000005">
    <property type="protein sequence ID" value="MCZ4519361.1"/>
    <property type="molecule type" value="Genomic_DNA"/>
</dbReference>
<organism evidence="4 5">
    <name type="scientific">Rhodococcus ruber</name>
    <dbReference type="NCBI Taxonomy" id="1830"/>
    <lineage>
        <taxon>Bacteria</taxon>
        <taxon>Bacillati</taxon>
        <taxon>Actinomycetota</taxon>
        <taxon>Actinomycetes</taxon>
        <taxon>Mycobacteriales</taxon>
        <taxon>Nocardiaceae</taxon>
        <taxon>Rhodococcus</taxon>
    </lineage>
</organism>
<feature type="signal peptide" evidence="3">
    <location>
        <begin position="1"/>
        <end position="27"/>
    </location>
</feature>
<proteinExistence type="predicted"/>
<comment type="caution">
    <text evidence="4">The sequence shown here is derived from an EMBL/GenBank/DDBJ whole genome shotgun (WGS) entry which is preliminary data.</text>
</comment>
<protein>
    <submittedName>
        <fullName evidence="4">Alpha/beta hydrolase-fold protein</fullName>
    </submittedName>
</protein>
<evidence type="ECO:0000256" key="2">
    <source>
        <dbReference type="ARBA" id="ARBA00022801"/>
    </source>
</evidence>
<feature type="chain" id="PRO_5045721720" evidence="3">
    <location>
        <begin position="28"/>
        <end position="336"/>
    </location>
</feature>
<evidence type="ECO:0000256" key="1">
    <source>
        <dbReference type="ARBA" id="ARBA00022729"/>
    </source>
</evidence>
<evidence type="ECO:0000256" key="3">
    <source>
        <dbReference type="SAM" id="SignalP"/>
    </source>
</evidence>
<dbReference type="SUPFAM" id="SSF53474">
    <property type="entry name" value="alpha/beta-Hydrolases"/>
    <property type="match status" value="1"/>
</dbReference>
<dbReference type="Proteomes" id="UP001081071">
    <property type="component" value="Unassembled WGS sequence"/>
</dbReference>
<dbReference type="PANTHER" id="PTHR43037:SF1">
    <property type="entry name" value="BLL1128 PROTEIN"/>
    <property type="match status" value="1"/>
</dbReference>
<reference evidence="4" key="1">
    <citation type="submission" date="2022-12" db="EMBL/GenBank/DDBJ databases">
        <authorList>
            <person name="Krivoruchko A.V."/>
            <person name="Elkin A."/>
        </authorList>
    </citation>
    <scope>NUCLEOTIDE SEQUENCE</scope>
    <source>
        <strain evidence="4">IEGM 1391</strain>
    </source>
</reference>
<evidence type="ECO:0000313" key="5">
    <source>
        <dbReference type="Proteomes" id="UP001081071"/>
    </source>
</evidence>
<sequence length="336" mass="35519">MSPRRMATALAIGVLFATTGGSVSAQAAPAVDPVGVDETKSYTSAEGTLSYQVHLPPAFAAGQPLPVVVSLHGCGMTGFGFNSMKDLTNLNAVADEEGFIVVYPTQDLLRGLPLNCWNGDEPEHQRRGYGEPSLIAGLTRQVVTDYGADPRRVHVNGASSGAGTAVIMGVTYPDLFASVTSMAGAEYAVNEANPLNPDEVGPVDTAKRAWAQMGNRARPVPVLVAQGDLDEPVPPFLADRLVTHWATIDDLALNGVLDGDMNDTADETVEVALPGLKPYTHRSYFPEEGGDSLIEYIFVAGMGHTWPGPGSGPLVDNDGPDLARIMWDFAADRELS</sequence>
<dbReference type="Gene3D" id="3.40.50.1820">
    <property type="entry name" value="alpha/beta hydrolase"/>
    <property type="match status" value="1"/>
</dbReference>
<dbReference type="InterPro" id="IPR010126">
    <property type="entry name" value="Esterase_phb"/>
</dbReference>
<evidence type="ECO:0000313" key="4">
    <source>
        <dbReference type="EMBL" id="MCZ4519361.1"/>
    </source>
</evidence>